<dbReference type="OrthoDB" id="9812413at2"/>
<dbReference type="Proteomes" id="UP000256900">
    <property type="component" value="Unassembled WGS sequence"/>
</dbReference>
<dbReference type="HAMAP" id="MF_00724">
    <property type="entry name" value="FliE"/>
    <property type="match status" value="1"/>
</dbReference>
<dbReference type="InterPro" id="IPR001624">
    <property type="entry name" value="FliE"/>
</dbReference>
<evidence type="ECO:0000256" key="2">
    <source>
        <dbReference type="ARBA" id="ARBA00009272"/>
    </source>
</evidence>
<dbReference type="AlphaFoldDB" id="A0A3D9YUF6"/>
<name>A0A3D9YUF6_9HYPH</name>
<organism evidence="6 7">
    <name type="scientific">Methylovirgula ligni</name>
    <dbReference type="NCBI Taxonomy" id="569860"/>
    <lineage>
        <taxon>Bacteria</taxon>
        <taxon>Pseudomonadati</taxon>
        <taxon>Pseudomonadota</taxon>
        <taxon>Alphaproteobacteria</taxon>
        <taxon>Hyphomicrobiales</taxon>
        <taxon>Beijerinckiaceae</taxon>
        <taxon>Methylovirgula</taxon>
    </lineage>
</organism>
<keyword evidence="6" id="KW-0282">Flagellum</keyword>
<dbReference type="PANTHER" id="PTHR34653">
    <property type="match status" value="1"/>
</dbReference>
<comment type="subcellular location">
    <subcellularLocation>
        <location evidence="1 4">Bacterial flagellum basal body</location>
    </subcellularLocation>
</comment>
<keyword evidence="5" id="KW-0732">Signal</keyword>
<keyword evidence="3 4" id="KW-0975">Bacterial flagellum</keyword>
<dbReference type="GO" id="GO:0009425">
    <property type="term" value="C:bacterial-type flagellum basal body"/>
    <property type="evidence" value="ECO:0007669"/>
    <property type="project" value="UniProtKB-SubCell"/>
</dbReference>
<comment type="caution">
    <text evidence="6">The sequence shown here is derived from an EMBL/GenBank/DDBJ whole genome shotgun (WGS) entry which is preliminary data.</text>
</comment>
<evidence type="ECO:0000313" key="6">
    <source>
        <dbReference type="EMBL" id="REF86114.1"/>
    </source>
</evidence>
<evidence type="ECO:0000256" key="1">
    <source>
        <dbReference type="ARBA" id="ARBA00004117"/>
    </source>
</evidence>
<evidence type="ECO:0000256" key="4">
    <source>
        <dbReference type="HAMAP-Rule" id="MF_00724"/>
    </source>
</evidence>
<reference evidence="6 7" key="1">
    <citation type="submission" date="2018-08" db="EMBL/GenBank/DDBJ databases">
        <title>Genomic Encyclopedia of Type Strains, Phase IV (KMG-IV): sequencing the most valuable type-strain genomes for metagenomic binning, comparative biology and taxonomic classification.</title>
        <authorList>
            <person name="Goeker M."/>
        </authorList>
    </citation>
    <scope>NUCLEOTIDE SEQUENCE [LARGE SCALE GENOMIC DNA]</scope>
    <source>
        <strain evidence="6 7">BW863</strain>
    </source>
</reference>
<evidence type="ECO:0000256" key="5">
    <source>
        <dbReference type="SAM" id="SignalP"/>
    </source>
</evidence>
<dbReference type="PANTHER" id="PTHR34653:SF1">
    <property type="entry name" value="FLAGELLAR HOOK-BASAL BODY COMPLEX PROTEIN FLIE"/>
    <property type="match status" value="1"/>
</dbReference>
<feature type="chain" id="PRO_5017617007" description="Flagellar hook-basal body complex protein FliE" evidence="5">
    <location>
        <begin position="16"/>
        <end position="108"/>
    </location>
</feature>
<feature type="signal peptide" evidence="5">
    <location>
        <begin position="1"/>
        <end position="15"/>
    </location>
</feature>
<sequence>MIPALSLLGSVAAGAADSVSSLVPGVAGSGSASAPAPTDFGSVLAQVTGDAVDKLKVGEATAISGLQGKSSVQDVTKAVMDAQQSLQTAVAIRDKVVSAYQEVSRMSI</sequence>
<dbReference type="GO" id="GO:0071973">
    <property type="term" value="P:bacterial-type flagellum-dependent cell motility"/>
    <property type="evidence" value="ECO:0007669"/>
    <property type="project" value="InterPro"/>
</dbReference>
<gene>
    <name evidence="4" type="primary">fliE</name>
    <name evidence="6" type="ORF">DES32_2159</name>
</gene>
<keyword evidence="7" id="KW-1185">Reference proteome</keyword>
<protein>
    <recommendedName>
        <fullName evidence="4">Flagellar hook-basal body complex protein FliE</fullName>
    </recommendedName>
</protein>
<comment type="similarity">
    <text evidence="2 4">Belongs to the FliE family.</text>
</comment>
<keyword evidence="6" id="KW-0966">Cell projection</keyword>
<proteinExistence type="inferred from homology"/>
<evidence type="ECO:0000256" key="3">
    <source>
        <dbReference type="ARBA" id="ARBA00023143"/>
    </source>
</evidence>
<dbReference type="GO" id="GO:0005198">
    <property type="term" value="F:structural molecule activity"/>
    <property type="evidence" value="ECO:0007669"/>
    <property type="project" value="InterPro"/>
</dbReference>
<evidence type="ECO:0000313" key="7">
    <source>
        <dbReference type="Proteomes" id="UP000256900"/>
    </source>
</evidence>
<dbReference type="GO" id="GO:0003774">
    <property type="term" value="F:cytoskeletal motor activity"/>
    <property type="evidence" value="ECO:0007669"/>
    <property type="project" value="InterPro"/>
</dbReference>
<dbReference type="EMBL" id="QUMO01000003">
    <property type="protein sequence ID" value="REF86114.1"/>
    <property type="molecule type" value="Genomic_DNA"/>
</dbReference>
<dbReference type="Pfam" id="PF02049">
    <property type="entry name" value="FliE"/>
    <property type="match status" value="1"/>
</dbReference>
<dbReference type="RefSeq" id="WP_115836691.1">
    <property type="nucleotide sequence ID" value="NZ_CP025086.1"/>
</dbReference>
<accession>A0A3D9YUF6</accession>
<keyword evidence="6" id="KW-0969">Cilium</keyword>